<proteinExistence type="predicted"/>
<gene>
    <name evidence="3" type="primary">epsD_1</name>
    <name evidence="3" type="ORF">ETAA1_35850</name>
</gene>
<dbReference type="EMBL" id="CP036273">
    <property type="protein sequence ID" value="QDU21615.1"/>
    <property type="molecule type" value="Genomic_DNA"/>
</dbReference>
<name>A0A517XVR9_9BACT</name>
<dbReference type="OrthoDB" id="9795746at2"/>
<reference evidence="3 4" key="1">
    <citation type="submission" date="2019-02" db="EMBL/GenBank/DDBJ databases">
        <title>Deep-cultivation of Planctomycetes and their phenomic and genomic characterization uncovers novel biology.</title>
        <authorList>
            <person name="Wiegand S."/>
            <person name="Jogler M."/>
            <person name="Boedeker C."/>
            <person name="Pinto D."/>
            <person name="Vollmers J."/>
            <person name="Rivas-Marin E."/>
            <person name="Kohn T."/>
            <person name="Peeters S.H."/>
            <person name="Heuer A."/>
            <person name="Rast P."/>
            <person name="Oberbeckmann S."/>
            <person name="Bunk B."/>
            <person name="Jeske O."/>
            <person name="Meyerdierks A."/>
            <person name="Storesund J.E."/>
            <person name="Kallscheuer N."/>
            <person name="Luecker S."/>
            <person name="Lage O.M."/>
            <person name="Pohl T."/>
            <person name="Merkel B.J."/>
            <person name="Hornburger P."/>
            <person name="Mueller R.-W."/>
            <person name="Bruemmer F."/>
            <person name="Labrenz M."/>
            <person name="Spormann A.M."/>
            <person name="Op den Camp H."/>
            <person name="Overmann J."/>
            <person name="Amann R."/>
            <person name="Jetten M.S.M."/>
            <person name="Mascher T."/>
            <person name="Medema M.H."/>
            <person name="Devos D.P."/>
            <person name="Kaster A.-K."/>
            <person name="Ovreas L."/>
            <person name="Rohde M."/>
            <person name="Galperin M.Y."/>
            <person name="Jogler C."/>
        </authorList>
    </citation>
    <scope>NUCLEOTIDE SEQUENCE [LARGE SCALE GENOMIC DNA]</scope>
    <source>
        <strain evidence="3 4">ETA_A1</strain>
    </source>
</reference>
<feature type="domain" description="Glycosyltransferase subfamily 4-like N-terminal" evidence="2">
    <location>
        <begin position="17"/>
        <end position="167"/>
    </location>
</feature>
<keyword evidence="3" id="KW-0808">Transferase</keyword>
<dbReference type="Pfam" id="PF13439">
    <property type="entry name" value="Glyco_transf_4"/>
    <property type="match status" value="1"/>
</dbReference>
<dbReference type="EC" id="2.4.-.-" evidence="3"/>
<evidence type="ECO:0000313" key="3">
    <source>
        <dbReference type="EMBL" id="QDU21615.1"/>
    </source>
</evidence>
<dbReference type="PANTHER" id="PTHR12526">
    <property type="entry name" value="GLYCOSYLTRANSFERASE"/>
    <property type="match status" value="1"/>
</dbReference>
<dbReference type="Proteomes" id="UP000319576">
    <property type="component" value="Chromosome"/>
</dbReference>
<protein>
    <submittedName>
        <fullName evidence="3">Glycosyltransferase EpsD</fullName>
        <ecNumber evidence="3">2.4.-.-</ecNumber>
    </submittedName>
</protein>
<evidence type="ECO:0000259" key="2">
    <source>
        <dbReference type="Pfam" id="PF13439"/>
    </source>
</evidence>
<sequence>MTAARLLFLASDLGATGAAKQLALLLPRLAADGVTPAVAVLGNDDTDAAVRLRAAGVSVQATPLRSAFDPAGRRKLRTLAAAFAPTAVHAWGPSAVQAGRALSRWGGPPLVASAAAHPGTGFGGWAATRALRAADRVVAASWAEADAYRRLGVVGDNLTRIPPAVEPAPPTPDRAAVLNDLGLPPTARLILTAGRLEPSDGLKSAIWAFDILRYTFPDLHLVVVGDGPGRADLDAFVQSLAFDDVRVHFAGARPDLPALLGLAEAVWVLQPRGGVNLALEAMAAGRPVVAWGNPDLTEVVEDGETGFLVAVGDKAQVSARTHVLLSVPASAAQFGAAGKARAAERFDAGRMAAPFARVYDELPRRSRGGSP</sequence>
<dbReference type="Pfam" id="PF00534">
    <property type="entry name" value="Glycos_transf_1"/>
    <property type="match status" value="1"/>
</dbReference>
<organism evidence="3 4">
    <name type="scientific">Urbifossiella limnaea</name>
    <dbReference type="NCBI Taxonomy" id="2528023"/>
    <lineage>
        <taxon>Bacteria</taxon>
        <taxon>Pseudomonadati</taxon>
        <taxon>Planctomycetota</taxon>
        <taxon>Planctomycetia</taxon>
        <taxon>Gemmatales</taxon>
        <taxon>Gemmataceae</taxon>
        <taxon>Urbifossiella</taxon>
    </lineage>
</organism>
<dbReference type="Gene3D" id="3.40.50.2000">
    <property type="entry name" value="Glycogen Phosphorylase B"/>
    <property type="match status" value="2"/>
</dbReference>
<keyword evidence="4" id="KW-1185">Reference proteome</keyword>
<feature type="domain" description="Glycosyl transferase family 1" evidence="1">
    <location>
        <begin position="179"/>
        <end position="340"/>
    </location>
</feature>
<dbReference type="GO" id="GO:0016757">
    <property type="term" value="F:glycosyltransferase activity"/>
    <property type="evidence" value="ECO:0007669"/>
    <property type="project" value="UniProtKB-KW"/>
</dbReference>
<dbReference type="KEGG" id="uli:ETAA1_35850"/>
<keyword evidence="3" id="KW-0328">Glycosyltransferase</keyword>
<dbReference type="AlphaFoldDB" id="A0A517XVR9"/>
<dbReference type="InterPro" id="IPR028098">
    <property type="entry name" value="Glyco_trans_4-like_N"/>
</dbReference>
<dbReference type="InterPro" id="IPR001296">
    <property type="entry name" value="Glyco_trans_1"/>
</dbReference>
<dbReference type="SUPFAM" id="SSF53756">
    <property type="entry name" value="UDP-Glycosyltransferase/glycogen phosphorylase"/>
    <property type="match status" value="1"/>
</dbReference>
<accession>A0A517XVR9</accession>
<evidence type="ECO:0000313" key="4">
    <source>
        <dbReference type="Proteomes" id="UP000319576"/>
    </source>
</evidence>
<dbReference type="RefSeq" id="WP_145240690.1">
    <property type="nucleotide sequence ID" value="NZ_CP036273.1"/>
</dbReference>
<evidence type="ECO:0000259" key="1">
    <source>
        <dbReference type="Pfam" id="PF00534"/>
    </source>
</evidence>